<sequence>MKVKLLKHGNSLGFNIPAAQAQLAHLVPGQEFELSMLEDGTLAFKPLRRRRSRYDIEELLEGMPEGHLRYEDMPEQDLVGKEAEWL</sequence>
<accession>A0ABM8AKB2</accession>
<name>A0ABM8AKB2_9DEIO</name>
<keyword evidence="2" id="KW-1185">Reference proteome</keyword>
<dbReference type="Proteomes" id="UP001064971">
    <property type="component" value="Plasmid pDAETH-2"/>
</dbReference>
<evidence type="ECO:0000313" key="2">
    <source>
        <dbReference type="Proteomes" id="UP001064971"/>
    </source>
</evidence>
<dbReference type="RefSeq" id="WP_264778121.1">
    <property type="nucleotide sequence ID" value="NZ_AP026562.1"/>
</dbReference>
<organism evidence="1 2">
    <name type="scientific">Deinococcus aetherius</name>
    <dbReference type="NCBI Taxonomy" id="200252"/>
    <lineage>
        <taxon>Bacteria</taxon>
        <taxon>Thermotogati</taxon>
        <taxon>Deinococcota</taxon>
        <taxon>Deinococci</taxon>
        <taxon>Deinococcales</taxon>
        <taxon>Deinococcaceae</taxon>
        <taxon>Deinococcus</taxon>
    </lineage>
</organism>
<dbReference type="InterPro" id="IPR037914">
    <property type="entry name" value="SpoVT-AbrB_sf"/>
</dbReference>
<protein>
    <submittedName>
        <fullName evidence="1">Uncharacterized protein</fullName>
    </submittedName>
</protein>
<dbReference type="SUPFAM" id="SSF89447">
    <property type="entry name" value="AbrB/MazE/MraZ-like"/>
    <property type="match status" value="1"/>
</dbReference>
<dbReference type="EMBL" id="AP026562">
    <property type="protein sequence ID" value="BDP44256.1"/>
    <property type="molecule type" value="Genomic_DNA"/>
</dbReference>
<dbReference type="Gene3D" id="2.10.260.10">
    <property type="match status" value="1"/>
</dbReference>
<geneLocation type="plasmid" evidence="1 2">
    <name>pDAETH-2</name>
</geneLocation>
<reference evidence="1" key="1">
    <citation type="submission" date="2022-07" db="EMBL/GenBank/DDBJ databases">
        <title>Complete Genome Sequence of the Radioresistant Bacterium Deinococcus aetherius ST0316, Isolated from the Air Dust collected in Lower Stratosphere above Japan.</title>
        <authorList>
            <person name="Satoh K."/>
            <person name="Hagiwara K."/>
            <person name="Katsumata K."/>
            <person name="Kubo A."/>
            <person name="Yokobori S."/>
            <person name="Yamagishi A."/>
            <person name="Oono Y."/>
            <person name="Narumi I."/>
        </authorList>
    </citation>
    <scope>NUCLEOTIDE SEQUENCE</scope>
    <source>
        <strain evidence="1">ST0316</strain>
        <plasmid evidence="1">pDAETH-2</plasmid>
    </source>
</reference>
<proteinExistence type="predicted"/>
<evidence type="ECO:0000313" key="1">
    <source>
        <dbReference type="EMBL" id="BDP44256.1"/>
    </source>
</evidence>
<keyword evidence="1" id="KW-0614">Plasmid</keyword>
<gene>
    <name evidence="1" type="ORF">DAETH_42250</name>
</gene>